<dbReference type="PANTHER" id="PTHR11804">
    <property type="entry name" value="PROTEASE M3 THIMET OLIGOPEPTIDASE-RELATED"/>
    <property type="match status" value="1"/>
</dbReference>
<dbReference type="InterPro" id="IPR045666">
    <property type="entry name" value="OpdA_N"/>
</dbReference>
<feature type="domain" description="Oligopeptidase A N-terminal" evidence="11">
    <location>
        <begin position="29"/>
        <end position="152"/>
    </location>
</feature>
<evidence type="ECO:0000256" key="1">
    <source>
        <dbReference type="ARBA" id="ARBA00006040"/>
    </source>
</evidence>
<dbReference type="RefSeq" id="WP_194116730.1">
    <property type="nucleotide sequence ID" value="NZ_JADFUA010000007.1"/>
</dbReference>
<proteinExistence type="inferred from homology"/>
<sequence>MSTANPLLDFSGLPRYAEVKPEHVNPALDELLAAAETAVKHSESVVDSGDIRWDTFVAPGHDAMEQLGRAWGVVAHLESVVSSPELREVYNANIPRISNFYTELGQNEKLYAGYKALLASGEFAGYSQARKTIVEHAVRDFKLSGAELPDAQKQRYAEIAEKLAELTTRFAQNVMDATDDYALYIDEASELDGVPADTLAGFKAAAETEGKSGFKITLKMPSYLPIQQFACNRGLREKLYQAYVTRASEFGPTERDNTPLIHEIHQLRQEAAQLLGFATFGEESLATKMADTPSEVLVFLRDLAVRAKPYMLEDRAEMEAWAKEKLGYDQLQPWDAAFIAEQIREAKYAFSEQEVKQYFTEPTVLAGFFQLVEQLYSIRFVAEDAPIWHPDVRYYRLENLDGSPVGGIYMDLYAREGKKGGAWMNDVRGRHKFDDGRVQTPIALIVCNFAKGVDGKPALFPHDDVITLFHEMGHALHHLLTEVDELSVSGINGVEWDAVELPSQFMENFCWEWQVLPQLTRHIDSGESLPRPLFDKMLAAKNFQSGSFMQRQLYFSIFDMELHQRLPAQNVVELAREIQLELGIPLPPDYNRFPQSFSHIFAGGYAAGYFSYKWAEVLSADAYAAFEEAAAAGEPIVNPKVGAKLRSEILARGGERDALSNFVAFRGRKPQIDALLRHTGLAK</sequence>
<dbReference type="InterPro" id="IPR034005">
    <property type="entry name" value="M3A_DCP"/>
</dbReference>
<keyword evidence="2 9" id="KW-0645">Protease</keyword>
<evidence type="ECO:0000259" key="11">
    <source>
        <dbReference type="Pfam" id="PF19310"/>
    </source>
</evidence>
<evidence type="ECO:0000256" key="7">
    <source>
        <dbReference type="ARBA" id="ARBA00024603"/>
    </source>
</evidence>
<comment type="similarity">
    <text evidence="1 9">Belongs to the peptidase M3 family.</text>
</comment>
<dbReference type="GO" id="GO:0005829">
    <property type="term" value="C:cytosol"/>
    <property type="evidence" value="ECO:0007669"/>
    <property type="project" value="UniProtKB-ARBA"/>
</dbReference>
<dbReference type="GO" id="GO:0046872">
    <property type="term" value="F:metal ion binding"/>
    <property type="evidence" value="ECO:0007669"/>
    <property type="project" value="UniProtKB-UniRule"/>
</dbReference>
<dbReference type="CDD" id="cd06456">
    <property type="entry name" value="M3A_DCP"/>
    <property type="match status" value="1"/>
</dbReference>
<evidence type="ECO:0000256" key="9">
    <source>
        <dbReference type="RuleBase" id="RU003435"/>
    </source>
</evidence>
<protein>
    <recommendedName>
        <fullName evidence="8">oligopeptidase A</fullName>
        <ecNumber evidence="8">3.4.24.70</ecNumber>
    </recommendedName>
</protein>
<evidence type="ECO:0000313" key="13">
    <source>
        <dbReference type="Proteomes" id="UP000604481"/>
    </source>
</evidence>
<dbReference type="EMBL" id="JADFUA010000007">
    <property type="protein sequence ID" value="MBE9610213.1"/>
    <property type="molecule type" value="Genomic_DNA"/>
</dbReference>
<gene>
    <name evidence="12" type="ORF">INR99_12755</name>
</gene>
<dbReference type="Gene3D" id="3.40.390.10">
    <property type="entry name" value="Collagenase (Catalytic Domain)"/>
    <property type="match status" value="1"/>
</dbReference>
<dbReference type="InterPro" id="IPR001567">
    <property type="entry name" value="Pept_M3A_M3B_dom"/>
</dbReference>
<feature type="domain" description="Peptidase M3A/M3B catalytic" evidence="10">
    <location>
        <begin position="230"/>
        <end position="680"/>
    </location>
</feature>
<dbReference type="GO" id="GO:0006508">
    <property type="term" value="P:proteolysis"/>
    <property type="evidence" value="ECO:0007669"/>
    <property type="project" value="UniProtKB-KW"/>
</dbReference>
<evidence type="ECO:0000256" key="2">
    <source>
        <dbReference type="ARBA" id="ARBA00022670"/>
    </source>
</evidence>
<keyword evidence="5 9" id="KW-0862">Zinc</keyword>
<reference evidence="12 13" key="1">
    <citation type="submission" date="2020-10" db="EMBL/GenBank/DDBJ databases">
        <title>The genome sequence of Chitinilyticum litopenaei 4Y14.</title>
        <authorList>
            <person name="Liu Y."/>
        </authorList>
    </citation>
    <scope>NUCLEOTIDE SEQUENCE [LARGE SCALE GENOMIC DNA]</scope>
    <source>
        <strain evidence="12 13">4Y14</strain>
    </source>
</reference>
<organism evidence="12 13">
    <name type="scientific">Chitinilyticum piscinae</name>
    <dbReference type="NCBI Taxonomy" id="2866724"/>
    <lineage>
        <taxon>Bacteria</taxon>
        <taxon>Pseudomonadati</taxon>
        <taxon>Pseudomonadota</taxon>
        <taxon>Betaproteobacteria</taxon>
        <taxon>Neisseriales</taxon>
        <taxon>Chitinibacteraceae</taxon>
        <taxon>Chitinilyticum</taxon>
    </lineage>
</organism>
<dbReference type="EC" id="3.4.24.70" evidence="8"/>
<evidence type="ECO:0000256" key="6">
    <source>
        <dbReference type="ARBA" id="ARBA00023049"/>
    </source>
</evidence>
<dbReference type="Gene3D" id="1.10.1370.10">
    <property type="entry name" value="Neurolysin, domain 3"/>
    <property type="match status" value="1"/>
</dbReference>
<evidence type="ECO:0000256" key="8">
    <source>
        <dbReference type="ARBA" id="ARBA00026100"/>
    </source>
</evidence>
<name>A0A8J7K8V1_9NEIS</name>
<dbReference type="SUPFAM" id="SSF55486">
    <property type="entry name" value="Metalloproteases ('zincins'), catalytic domain"/>
    <property type="match status" value="1"/>
</dbReference>
<dbReference type="Pfam" id="PF01432">
    <property type="entry name" value="Peptidase_M3"/>
    <property type="match status" value="1"/>
</dbReference>
<dbReference type="InterPro" id="IPR024077">
    <property type="entry name" value="Neurolysin/TOP_dom2"/>
</dbReference>
<evidence type="ECO:0000313" key="12">
    <source>
        <dbReference type="EMBL" id="MBE9610213.1"/>
    </source>
</evidence>
<evidence type="ECO:0000256" key="3">
    <source>
        <dbReference type="ARBA" id="ARBA00022723"/>
    </source>
</evidence>
<dbReference type="AlphaFoldDB" id="A0A8J7K8V1"/>
<comment type="cofactor">
    <cofactor evidence="9">
        <name>Zn(2+)</name>
        <dbReference type="ChEBI" id="CHEBI:29105"/>
    </cofactor>
    <text evidence="9">Binds 1 zinc ion.</text>
</comment>
<keyword evidence="6 9" id="KW-0482">Metalloprotease</keyword>
<comment type="catalytic activity">
    <reaction evidence="7">
        <text>Hydrolysis of oligopeptides, with broad specificity. Gly or Ala commonly occur as P1 or P1' residues, but more distant residues are also important, as is shown by the fact that Z-Gly-Pro-Gly-|-Gly-Pro-Ala is cleaved, but not Z-(Gly)(5).</text>
        <dbReference type="EC" id="3.4.24.70"/>
    </reaction>
</comment>
<dbReference type="GO" id="GO:0004222">
    <property type="term" value="F:metalloendopeptidase activity"/>
    <property type="evidence" value="ECO:0007669"/>
    <property type="project" value="UniProtKB-EC"/>
</dbReference>
<dbReference type="FunFam" id="3.40.390.10:FF:000009">
    <property type="entry name" value="Oligopeptidase A"/>
    <property type="match status" value="1"/>
</dbReference>
<dbReference type="GO" id="GO:0006518">
    <property type="term" value="P:peptide metabolic process"/>
    <property type="evidence" value="ECO:0007669"/>
    <property type="project" value="TreeGrafter"/>
</dbReference>
<accession>A0A8J7K8V1</accession>
<evidence type="ECO:0000256" key="5">
    <source>
        <dbReference type="ARBA" id="ARBA00022833"/>
    </source>
</evidence>
<keyword evidence="4 9" id="KW-0378">Hydrolase</keyword>
<keyword evidence="13" id="KW-1185">Reference proteome</keyword>
<comment type="caution">
    <text evidence="12">The sequence shown here is derived from an EMBL/GenBank/DDBJ whole genome shotgun (WGS) entry which is preliminary data.</text>
</comment>
<dbReference type="Proteomes" id="UP000604481">
    <property type="component" value="Unassembled WGS sequence"/>
</dbReference>
<dbReference type="InterPro" id="IPR024079">
    <property type="entry name" value="MetalloPept_cat_dom_sf"/>
</dbReference>
<dbReference type="PANTHER" id="PTHR11804:SF84">
    <property type="entry name" value="SACCHAROLYSIN"/>
    <property type="match status" value="1"/>
</dbReference>
<dbReference type="InterPro" id="IPR045090">
    <property type="entry name" value="Pept_M3A_M3B"/>
</dbReference>
<evidence type="ECO:0000259" key="10">
    <source>
        <dbReference type="Pfam" id="PF01432"/>
    </source>
</evidence>
<dbReference type="Pfam" id="PF19310">
    <property type="entry name" value="TOP_N"/>
    <property type="match status" value="1"/>
</dbReference>
<evidence type="ECO:0000256" key="4">
    <source>
        <dbReference type="ARBA" id="ARBA00022801"/>
    </source>
</evidence>
<keyword evidence="3 9" id="KW-0479">Metal-binding</keyword>